<organism evidence="1 2">
    <name type="scientific">Candidatus Sulfuritelmatomonas gaucii</name>
    <dbReference type="NCBI Taxonomy" id="2043161"/>
    <lineage>
        <taxon>Bacteria</taxon>
        <taxon>Pseudomonadati</taxon>
        <taxon>Acidobacteriota</taxon>
        <taxon>Terriglobia</taxon>
        <taxon>Terriglobales</taxon>
        <taxon>Acidobacteriaceae</taxon>
        <taxon>Candidatus Sulfuritelmatomonas</taxon>
    </lineage>
</organism>
<protein>
    <submittedName>
        <fullName evidence="1">Uncharacterized protein</fullName>
    </submittedName>
</protein>
<evidence type="ECO:0000313" key="2">
    <source>
        <dbReference type="Proteomes" id="UP000239735"/>
    </source>
</evidence>
<accession>A0A2N9L7P4</accession>
<proteinExistence type="predicted"/>
<reference evidence="2" key="1">
    <citation type="submission" date="2018-02" db="EMBL/GenBank/DDBJ databases">
        <authorList>
            <person name="Hausmann B."/>
        </authorList>
    </citation>
    <scope>NUCLEOTIDE SEQUENCE [LARGE SCALE GENOMIC DNA]</scope>
    <source>
        <strain evidence="2">Peat soil MAG SbA5</strain>
    </source>
</reference>
<gene>
    <name evidence="1" type="ORF">SBA5_180028</name>
</gene>
<dbReference type="Proteomes" id="UP000239735">
    <property type="component" value="Unassembled WGS sequence"/>
</dbReference>
<sequence length="55" mass="5952">MPAFAVPTFAALFRMVQANRFDSAGVSIHAGLEAGRVVTAKECGDRQEQRVNGWS</sequence>
<dbReference type="EMBL" id="OKRB01000073">
    <property type="protein sequence ID" value="SPE18995.1"/>
    <property type="molecule type" value="Genomic_DNA"/>
</dbReference>
<evidence type="ECO:0000313" key="1">
    <source>
        <dbReference type="EMBL" id="SPE18995.1"/>
    </source>
</evidence>
<name>A0A2N9L7P4_9BACT</name>
<dbReference type="AlphaFoldDB" id="A0A2N9L7P4"/>